<feature type="compositionally biased region" description="Acidic residues" evidence="1">
    <location>
        <begin position="406"/>
        <end position="426"/>
    </location>
</feature>
<feature type="compositionally biased region" description="Polar residues" evidence="1">
    <location>
        <begin position="429"/>
        <end position="438"/>
    </location>
</feature>
<dbReference type="RefSeq" id="XP_012769280.1">
    <property type="nucleotide sequence ID" value="XM_012913826.1"/>
</dbReference>
<organism evidence="3 4">
    <name type="scientific">Babesia bigemina</name>
    <dbReference type="NCBI Taxonomy" id="5866"/>
    <lineage>
        <taxon>Eukaryota</taxon>
        <taxon>Sar</taxon>
        <taxon>Alveolata</taxon>
        <taxon>Apicomplexa</taxon>
        <taxon>Aconoidasida</taxon>
        <taxon>Piroplasmida</taxon>
        <taxon>Babesiidae</taxon>
        <taxon>Babesia</taxon>
    </lineage>
</organism>
<feature type="compositionally biased region" description="Polar residues" evidence="1">
    <location>
        <begin position="544"/>
        <end position="560"/>
    </location>
</feature>
<feature type="region of interest" description="Disordered" evidence="1">
    <location>
        <begin position="742"/>
        <end position="762"/>
    </location>
</feature>
<reference evidence="4" key="1">
    <citation type="journal article" date="2014" name="Nucleic Acids Res.">
        <title>The evolutionary dynamics of variant antigen genes in Babesia reveal a history of genomic innovation underlying host-parasite interaction.</title>
        <authorList>
            <person name="Jackson A.P."/>
            <person name="Otto T.D."/>
            <person name="Darby A."/>
            <person name="Ramaprasad A."/>
            <person name="Xia D."/>
            <person name="Echaide I.E."/>
            <person name="Farber M."/>
            <person name="Gahlot S."/>
            <person name="Gamble J."/>
            <person name="Gupta D."/>
            <person name="Gupta Y."/>
            <person name="Jackson L."/>
            <person name="Malandrin L."/>
            <person name="Malas T.B."/>
            <person name="Moussa E."/>
            <person name="Nair M."/>
            <person name="Reid A.J."/>
            <person name="Sanders M."/>
            <person name="Sharma J."/>
            <person name="Tracey A."/>
            <person name="Quail M.A."/>
            <person name="Weir W."/>
            <person name="Wastling J.M."/>
            <person name="Hall N."/>
            <person name="Willadsen P."/>
            <person name="Lingelbach K."/>
            <person name="Shiels B."/>
            <person name="Tait A."/>
            <person name="Berriman M."/>
            <person name="Allred D.R."/>
            <person name="Pain A."/>
        </authorList>
    </citation>
    <scope>NUCLEOTIDE SEQUENCE [LARGE SCALE GENOMIC DNA]</scope>
    <source>
        <strain evidence="4">Bond</strain>
    </source>
</reference>
<feature type="transmembrane region" description="Helical" evidence="2">
    <location>
        <begin position="1194"/>
        <end position="1215"/>
    </location>
</feature>
<evidence type="ECO:0000256" key="2">
    <source>
        <dbReference type="SAM" id="Phobius"/>
    </source>
</evidence>
<keyword evidence="2" id="KW-1133">Transmembrane helix</keyword>
<name>A0A061DD47_BABBI</name>
<feature type="compositionally biased region" description="Gly residues" evidence="1">
    <location>
        <begin position="503"/>
        <end position="517"/>
    </location>
</feature>
<protein>
    <recommendedName>
        <fullName evidence="5">Ribosome binding protein</fullName>
    </recommendedName>
</protein>
<feature type="compositionally biased region" description="Low complexity" evidence="1">
    <location>
        <begin position="531"/>
        <end position="543"/>
    </location>
</feature>
<proteinExistence type="predicted"/>
<evidence type="ECO:0000313" key="4">
    <source>
        <dbReference type="Proteomes" id="UP000033188"/>
    </source>
</evidence>
<dbReference type="AlphaFoldDB" id="A0A061DD47"/>
<evidence type="ECO:0008006" key="5">
    <source>
        <dbReference type="Google" id="ProtNLM"/>
    </source>
</evidence>
<dbReference type="Proteomes" id="UP000033188">
    <property type="component" value="Chromosome 3"/>
</dbReference>
<gene>
    <name evidence="3" type="ORF">BBBOND_0309970</name>
</gene>
<dbReference type="STRING" id="5866.A0A061DD47"/>
<sequence>MVIQKKSTILPLKTLKECLEFLKWLEVNKEKQEKVAKKLERRINYYYSKKVNVENIKSALSNFIDQASHFYGKICRSKQPHKHGLRKDKDVLDTLLASIPKLLSVRSLLEYNVDVRFQNIGGGGWKDEPIGSFIVSTSSVSKIDAYLTEKNINKYGVIPGGFEKGEVNDAAHGAYANGSVMANDFDKFFDQQEHQLFRDVFATSVSTTVGSQTSNSANALRLLKIFCDIVETELNEELKNYLEAHRVCIDWEELKQHCSGLRSKLDTLFANGRFSHTGQAPRNEDLNSKHFAKKMATWLRDNLDKVRGNLEKIETNDHVLGNTQPGQLGEYLKKHFFPYGFTFHGHNIDTESNLKHVLKTDWKAVIGCLNEHNSGLSKLVHILKGKQCLLKQSQKAAVVQNHDSTADPESESDPEEDEEEDDDDDGGLTYQNNDQSVQHPGLPNEANYSDTPPEDGKGQGPAGALGGGGAGLQVSGPPAQQPVPPQAAAPTSSTITPSPGSSSSGGLGPGGGTGAPGSNGDQGKLGPAGPVVSASSDVSDAQVIQTSQPALQSSPVSSLTPPASPPGSPKPTAKTGVLGGGLQNASLGSDPLLAASAVLAQPSSVSGPPSVASGVLSTGSGTDIPDIETEVVIHPWEGGKDAYNTHSDALLNDHIERLRDPNGINLLNGPITHRGTVREASPQSDIASDLDKLQEASVLSNSLGLRDVDMPFEHFDFHVSPNEGGTGEVYIPQCLNPWYVDPSSTSTSHSTTSPPDSDNMPSPNTVREMLYWMVGVVELGYIGFIQKHVGGVLDDINKDSSWPSFAIDVTGYPNQLTASRVTNTLAEACLYSANIITRIKYYNDFKAFSTVDFKSVYSQLHYSSDPSCLLCQLRDYAYACHYQLQFLKSQCNQDKSLGGWQNCNYGSDISSSNSLLQSFLTDGWDSDFETHPFDPCNICCKTRVHMGFKHKDLPKPHQTGATLSTILTPSCGGDDPLLTLSSYLNCLTRRTPRTTGELVSYFHHFGNLMYDASSKGLSNLGKALTKPHENCPDWDHFVDSELPAIRGIRGVDSANHNVDHAGSLSKLLGCDITNAQCAKLLSPTTHRAYAVYSPCFTHTYLSWAVFLSDRLWKSFKRLLYDLEGHDNTKCSSLHSCPYAMPLLYTHGFMPPEGKLQWPLTCSDIIVKLRTVVDGKPIAMLMTCMDDFLYRVRMPFIYTLIALWSVAVLLLSYTILYRLDVLYLCSHAIRSKASHLIDVKALLTNSRKMLSLYDADYFDDDPNDLIDQLK</sequence>
<evidence type="ECO:0000256" key="1">
    <source>
        <dbReference type="SAM" id="MobiDB-lite"/>
    </source>
</evidence>
<evidence type="ECO:0000313" key="3">
    <source>
        <dbReference type="EMBL" id="CDR97094.1"/>
    </source>
</evidence>
<feature type="region of interest" description="Disordered" evidence="1">
    <location>
        <begin position="398"/>
        <end position="582"/>
    </location>
</feature>
<accession>A0A061DD47</accession>
<dbReference type="EMBL" id="LK391709">
    <property type="protein sequence ID" value="CDR97094.1"/>
    <property type="molecule type" value="Genomic_DNA"/>
</dbReference>
<dbReference type="VEuPathDB" id="PiroplasmaDB:BBBOND_0309970"/>
<keyword evidence="2" id="KW-0472">Membrane</keyword>
<feature type="compositionally biased region" description="Low complexity" evidence="1">
    <location>
        <begin position="488"/>
        <end position="502"/>
    </location>
</feature>
<keyword evidence="4" id="KW-1185">Reference proteome</keyword>
<dbReference type="GeneID" id="24565635"/>
<dbReference type="KEGG" id="bbig:BBBOND_0309970"/>
<feature type="compositionally biased region" description="Gly residues" evidence="1">
    <location>
        <begin position="458"/>
        <end position="471"/>
    </location>
</feature>
<keyword evidence="2" id="KW-0812">Transmembrane</keyword>